<comment type="caution">
    <text evidence="2">The sequence shown here is derived from an EMBL/GenBank/DDBJ whole genome shotgun (WGS) entry which is preliminary data.</text>
</comment>
<proteinExistence type="predicted"/>
<reference evidence="2 3" key="1">
    <citation type="submission" date="2019-07" db="EMBL/GenBank/DDBJ databases">
        <title>The draft genome sequence of Aquimarina algiphila M91.</title>
        <authorList>
            <person name="Meng X."/>
        </authorList>
    </citation>
    <scope>NUCLEOTIDE SEQUENCE [LARGE SCALE GENOMIC DNA]</scope>
    <source>
        <strain evidence="2 3">M91</strain>
    </source>
</reference>
<dbReference type="SUPFAM" id="SSF109854">
    <property type="entry name" value="DinB/YfiT-like putative metalloenzymes"/>
    <property type="match status" value="1"/>
</dbReference>
<protein>
    <submittedName>
        <fullName evidence="2">DinB family protein</fullName>
    </submittedName>
</protein>
<dbReference type="EMBL" id="VLNR01000022">
    <property type="protein sequence ID" value="TSE08508.1"/>
    <property type="molecule type" value="Genomic_DNA"/>
</dbReference>
<feature type="domain" description="DinB-like" evidence="1">
    <location>
        <begin position="13"/>
        <end position="175"/>
    </location>
</feature>
<dbReference type="Proteomes" id="UP000318833">
    <property type="component" value="Unassembled WGS sequence"/>
</dbReference>
<dbReference type="InterPro" id="IPR034660">
    <property type="entry name" value="DinB/YfiT-like"/>
</dbReference>
<evidence type="ECO:0000259" key="1">
    <source>
        <dbReference type="Pfam" id="PF12867"/>
    </source>
</evidence>
<name>A0A554VKF5_9FLAO</name>
<dbReference type="InterPro" id="IPR024775">
    <property type="entry name" value="DinB-like"/>
</dbReference>
<accession>A0A554VKF5</accession>
<evidence type="ECO:0000313" key="2">
    <source>
        <dbReference type="EMBL" id="TSE08508.1"/>
    </source>
</evidence>
<dbReference type="Pfam" id="PF12867">
    <property type="entry name" value="DinB_2"/>
    <property type="match status" value="1"/>
</dbReference>
<dbReference type="OrthoDB" id="1524454at2"/>
<dbReference type="Gene3D" id="1.20.120.450">
    <property type="entry name" value="dinb family like domain"/>
    <property type="match status" value="1"/>
</dbReference>
<organism evidence="2 3">
    <name type="scientific">Aquimarina algiphila</name>
    <dbReference type="NCBI Taxonomy" id="2047982"/>
    <lineage>
        <taxon>Bacteria</taxon>
        <taxon>Pseudomonadati</taxon>
        <taxon>Bacteroidota</taxon>
        <taxon>Flavobacteriia</taxon>
        <taxon>Flavobacteriales</taxon>
        <taxon>Flavobacteriaceae</taxon>
        <taxon>Aquimarina</taxon>
    </lineage>
</organism>
<keyword evidence="3" id="KW-1185">Reference proteome</keyword>
<dbReference type="AlphaFoldDB" id="A0A554VKF5"/>
<dbReference type="RefSeq" id="WP_143916627.1">
    <property type="nucleotide sequence ID" value="NZ_CANLFO010000020.1"/>
</dbReference>
<evidence type="ECO:0000313" key="3">
    <source>
        <dbReference type="Proteomes" id="UP000318833"/>
    </source>
</evidence>
<gene>
    <name evidence="2" type="ORF">FOF46_12105</name>
</gene>
<sequence>MEITSKDLIQDLIERTRKNINEVEKFNQLSIEVLNWKKTSEYWSILECLEHLNLYGNFYIPEIKQQIAISKHHESENFKSGWLGNYFAKSMLPKEKLNKMKTFKSMNPAGSMLNKDVLSTFINHQYMLLDVLDMSKKVNLTKTKTGISISKWLKLRLGDTFRVVIYHNQRHILQAKKVLKEVNRRKTL</sequence>